<dbReference type="InterPro" id="IPR007197">
    <property type="entry name" value="rSAM"/>
</dbReference>
<dbReference type="SFLD" id="SFLDG01067">
    <property type="entry name" value="SPASM/twitch_domain_containing"/>
    <property type="match status" value="1"/>
</dbReference>
<dbReference type="PANTHER" id="PTHR11228">
    <property type="entry name" value="RADICAL SAM DOMAIN PROTEIN"/>
    <property type="match status" value="1"/>
</dbReference>
<dbReference type="AlphaFoldDB" id="A0A168MLA4"/>
<dbReference type="RefSeq" id="WP_068529728.1">
    <property type="nucleotide sequence ID" value="NZ_LVJH01000006.1"/>
</dbReference>
<keyword evidence="4" id="KW-0411">Iron-sulfur</keyword>
<evidence type="ECO:0000256" key="1">
    <source>
        <dbReference type="ARBA" id="ARBA00022691"/>
    </source>
</evidence>
<evidence type="ECO:0000256" key="4">
    <source>
        <dbReference type="ARBA" id="ARBA00023014"/>
    </source>
</evidence>
<dbReference type="OrthoDB" id="9808591at2"/>
<dbReference type="Proteomes" id="UP000076967">
    <property type="component" value="Unassembled WGS sequence"/>
</dbReference>
<feature type="domain" description="Radical SAM core" evidence="5">
    <location>
        <begin position="92"/>
        <end position="309"/>
    </location>
</feature>
<dbReference type="PROSITE" id="PS51918">
    <property type="entry name" value="RADICAL_SAM"/>
    <property type="match status" value="1"/>
</dbReference>
<dbReference type="Pfam" id="PF04055">
    <property type="entry name" value="Radical_SAM"/>
    <property type="match status" value="1"/>
</dbReference>
<accession>A0A168MLA4</accession>
<keyword evidence="7" id="KW-1185">Reference proteome</keyword>
<keyword evidence="1" id="KW-0949">S-adenosyl-L-methionine</keyword>
<dbReference type="EMBL" id="LVJH01000006">
    <property type="protein sequence ID" value="OAB44807.1"/>
    <property type="molecule type" value="Genomic_DNA"/>
</dbReference>
<dbReference type="CDD" id="cd01335">
    <property type="entry name" value="Radical_SAM"/>
    <property type="match status" value="1"/>
</dbReference>
<evidence type="ECO:0000313" key="7">
    <source>
        <dbReference type="Proteomes" id="UP000076967"/>
    </source>
</evidence>
<comment type="caution">
    <text evidence="6">The sequence shown here is derived from an EMBL/GenBank/DDBJ whole genome shotgun (WGS) entry which is preliminary data.</text>
</comment>
<dbReference type="InterPro" id="IPR013785">
    <property type="entry name" value="Aldolase_TIM"/>
</dbReference>
<evidence type="ECO:0000256" key="3">
    <source>
        <dbReference type="ARBA" id="ARBA00023004"/>
    </source>
</evidence>
<dbReference type="GO" id="GO:0051536">
    <property type="term" value="F:iron-sulfur cluster binding"/>
    <property type="evidence" value="ECO:0007669"/>
    <property type="project" value="UniProtKB-KW"/>
</dbReference>
<dbReference type="STRING" id="494026.PGLA_05185"/>
<dbReference type="InterPro" id="IPR058240">
    <property type="entry name" value="rSAM_sf"/>
</dbReference>
<dbReference type="Gene3D" id="3.20.20.70">
    <property type="entry name" value="Aldolase class I"/>
    <property type="match status" value="1"/>
</dbReference>
<sequence>MNDAGFIKFHRYFRSLNKNSRVILGNILNGQWIKCPDYIYEFLSNCINKKYTIERMLGECEDPNTYEYIKKFVETLIEIEVISIEGSLNSVEEKISSITIELTTACNLNCIHCGAECDQYKREDINFDYLKKVVHWCEVNSIDHIALSGGEILVRTDIWGILKYVRSNYSGEIEIMTNATLLTKKNIERIVPLVNYISISLDGYDQESVTEIRGSKVFDKVLKVIEQLHEHDFMDISLSMILTKRTNLHRKDFEDLCSSLGVKPITRRLTPNGRADKNLDLIYPRVKGKNLHDFTGEKLNEMQRNMSFKCVCDLSSKLYLCANHEIYSCFLIIGPDYIKGTVDDLLLNRLEDVQVIPVTDRVESCKNCDVRYFCSSECPGHDNFVYNNENIRNELCNQMYNFYSKIVWNS</sequence>
<evidence type="ECO:0000259" key="5">
    <source>
        <dbReference type="PROSITE" id="PS51918"/>
    </source>
</evidence>
<dbReference type="InterPro" id="IPR050377">
    <property type="entry name" value="Radical_SAM_PqqE_MftC-like"/>
</dbReference>
<proteinExistence type="predicted"/>
<keyword evidence="2" id="KW-0479">Metal-binding</keyword>
<evidence type="ECO:0000256" key="2">
    <source>
        <dbReference type="ARBA" id="ARBA00022723"/>
    </source>
</evidence>
<dbReference type="SFLD" id="SFLDS00029">
    <property type="entry name" value="Radical_SAM"/>
    <property type="match status" value="1"/>
</dbReference>
<dbReference type="GO" id="GO:0046872">
    <property type="term" value="F:metal ion binding"/>
    <property type="evidence" value="ECO:0007669"/>
    <property type="project" value="UniProtKB-KW"/>
</dbReference>
<keyword evidence="3" id="KW-0408">Iron</keyword>
<protein>
    <recommendedName>
        <fullName evidence="5">Radical SAM core domain-containing protein</fullName>
    </recommendedName>
</protein>
<organism evidence="6 7">
    <name type="scientific">Paenibacillus glacialis</name>
    <dbReference type="NCBI Taxonomy" id="494026"/>
    <lineage>
        <taxon>Bacteria</taxon>
        <taxon>Bacillati</taxon>
        <taxon>Bacillota</taxon>
        <taxon>Bacilli</taxon>
        <taxon>Bacillales</taxon>
        <taxon>Paenibacillaceae</taxon>
        <taxon>Paenibacillus</taxon>
    </lineage>
</organism>
<dbReference type="SUPFAM" id="SSF102114">
    <property type="entry name" value="Radical SAM enzymes"/>
    <property type="match status" value="1"/>
</dbReference>
<dbReference type="PANTHER" id="PTHR11228:SF7">
    <property type="entry name" value="PQQA PEPTIDE CYCLASE"/>
    <property type="match status" value="1"/>
</dbReference>
<evidence type="ECO:0000313" key="6">
    <source>
        <dbReference type="EMBL" id="OAB44807.1"/>
    </source>
</evidence>
<dbReference type="GO" id="GO:0003824">
    <property type="term" value="F:catalytic activity"/>
    <property type="evidence" value="ECO:0007669"/>
    <property type="project" value="InterPro"/>
</dbReference>
<name>A0A168MLA4_9BACL</name>
<reference evidence="6 7" key="1">
    <citation type="submission" date="2016-03" db="EMBL/GenBank/DDBJ databases">
        <title>Draft genome sequence of Paenibacillus glacialis DSM 22343.</title>
        <authorList>
            <person name="Shin S.-K."/>
            <person name="Yi H."/>
        </authorList>
    </citation>
    <scope>NUCLEOTIDE SEQUENCE [LARGE SCALE GENOMIC DNA]</scope>
    <source>
        <strain evidence="6 7">DSM 22343</strain>
    </source>
</reference>
<gene>
    <name evidence="6" type="ORF">PGLA_05185</name>
</gene>